<dbReference type="AlphaFoldDB" id="A0A9N9PIY0"/>
<gene>
    <name evidence="1" type="ORF">DERYTH_LOCUS27746</name>
</gene>
<dbReference type="EMBL" id="CAJVPY010065223">
    <property type="protein sequence ID" value="CAG8824690.1"/>
    <property type="molecule type" value="Genomic_DNA"/>
</dbReference>
<comment type="caution">
    <text evidence="1">The sequence shown here is derived from an EMBL/GenBank/DDBJ whole genome shotgun (WGS) entry which is preliminary data.</text>
</comment>
<keyword evidence="2" id="KW-1185">Reference proteome</keyword>
<feature type="non-terminal residue" evidence="1">
    <location>
        <position position="94"/>
    </location>
</feature>
<protein>
    <submittedName>
        <fullName evidence="1">7425_t:CDS:1</fullName>
    </submittedName>
</protein>
<proteinExistence type="predicted"/>
<evidence type="ECO:0000313" key="1">
    <source>
        <dbReference type="EMBL" id="CAG8824690.1"/>
    </source>
</evidence>
<organism evidence="1 2">
    <name type="scientific">Dentiscutata erythropus</name>
    <dbReference type="NCBI Taxonomy" id="1348616"/>
    <lineage>
        <taxon>Eukaryota</taxon>
        <taxon>Fungi</taxon>
        <taxon>Fungi incertae sedis</taxon>
        <taxon>Mucoromycota</taxon>
        <taxon>Glomeromycotina</taxon>
        <taxon>Glomeromycetes</taxon>
        <taxon>Diversisporales</taxon>
        <taxon>Gigasporaceae</taxon>
        <taxon>Dentiscutata</taxon>
    </lineage>
</organism>
<name>A0A9N9PIY0_9GLOM</name>
<accession>A0A9N9PIY0</accession>
<reference evidence="1" key="1">
    <citation type="submission" date="2021-06" db="EMBL/GenBank/DDBJ databases">
        <authorList>
            <person name="Kallberg Y."/>
            <person name="Tangrot J."/>
            <person name="Rosling A."/>
        </authorList>
    </citation>
    <scope>NUCLEOTIDE SEQUENCE</scope>
    <source>
        <strain evidence="1">MA453B</strain>
    </source>
</reference>
<feature type="non-terminal residue" evidence="1">
    <location>
        <position position="1"/>
    </location>
</feature>
<sequence>LQVFEDSYKSSNDGYVYCYGNIDAEFQLHLDHNHIEKSEMLRTLAVSTGVSTKGLELTMYSYMFCLVASVTGIIRAISKEMLGDLQLPHTRREV</sequence>
<dbReference type="Proteomes" id="UP000789405">
    <property type="component" value="Unassembled WGS sequence"/>
</dbReference>
<evidence type="ECO:0000313" key="2">
    <source>
        <dbReference type="Proteomes" id="UP000789405"/>
    </source>
</evidence>